<sequence>MRWPAMFPKIRSLFCRSKLRGRVAQTF</sequence>
<accession>A0A0E9QXL5</accession>
<organism evidence="1">
    <name type="scientific">Anguilla anguilla</name>
    <name type="common">European freshwater eel</name>
    <name type="synonym">Muraena anguilla</name>
    <dbReference type="NCBI Taxonomy" id="7936"/>
    <lineage>
        <taxon>Eukaryota</taxon>
        <taxon>Metazoa</taxon>
        <taxon>Chordata</taxon>
        <taxon>Craniata</taxon>
        <taxon>Vertebrata</taxon>
        <taxon>Euteleostomi</taxon>
        <taxon>Actinopterygii</taxon>
        <taxon>Neopterygii</taxon>
        <taxon>Teleostei</taxon>
        <taxon>Anguilliformes</taxon>
        <taxon>Anguillidae</taxon>
        <taxon>Anguilla</taxon>
    </lineage>
</organism>
<name>A0A0E9QXL5_ANGAN</name>
<protein>
    <submittedName>
        <fullName evidence="1">Uncharacterized protein</fullName>
    </submittedName>
</protein>
<dbReference type="AlphaFoldDB" id="A0A0E9QXL5"/>
<proteinExistence type="predicted"/>
<reference evidence="1" key="1">
    <citation type="submission" date="2014-11" db="EMBL/GenBank/DDBJ databases">
        <authorList>
            <person name="Amaro Gonzalez C."/>
        </authorList>
    </citation>
    <scope>NUCLEOTIDE SEQUENCE</scope>
</reference>
<dbReference type="EMBL" id="GBXM01086876">
    <property type="protein sequence ID" value="JAH21701.1"/>
    <property type="molecule type" value="Transcribed_RNA"/>
</dbReference>
<evidence type="ECO:0000313" key="1">
    <source>
        <dbReference type="EMBL" id="JAH21701.1"/>
    </source>
</evidence>
<dbReference type="EMBL" id="GBXM01089844">
    <property type="protein sequence ID" value="JAH18733.1"/>
    <property type="molecule type" value="Transcribed_RNA"/>
</dbReference>
<reference evidence="1" key="2">
    <citation type="journal article" date="2015" name="Fish Shellfish Immunol.">
        <title>Early steps in the European eel (Anguilla anguilla)-Vibrio vulnificus interaction in the gills: Role of the RtxA13 toxin.</title>
        <authorList>
            <person name="Callol A."/>
            <person name="Pajuelo D."/>
            <person name="Ebbesson L."/>
            <person name="Teles M."/>
            <person name="MacKenzie S."/>
            <person name="Amaro C."/>
        </authorList>
    </citation>
    <scope>NUCLEOTIDE SEQUENCE</scope>
</reference>